<evidence type="ECO:0000256" key="1">
    <source>
        <dbReference type="ARBA" id="ARBA00023125"/>
    </source>
</evidence>
<dbReference type="PANTHER" id="PTHR46797">
    <property type="entry name" value="HTH-TYPE TRANSCRIPTIONAL REGULATOR"/>
    <property type="match status" value="1"/>
</dbReference>
<sequence>MNRAEGIANNLQAAKVGALIRARRHALRMTLQALGTQSGVSVGYLSQVERDQASPSLSTLASIARALGVGVDYFIATPNAQDALTRAGQRMRFSVDDSLISYERLHAEFPGNVLSSFLITIAPGYRSEVANHEGEEMVYVLEGKLTLRIEEEETAVGPGDSLHFRGNRSHCWSNETENPVRLLWSGTLTMFRSSADGSAFKSEGTTVPGS</sequence>
<dbReference type="InterPro" id="IPR014710">
    <property type="entry name" value="RmlC-like_jellyroll"/>
</dbReference>
<dbReference type="Pfam" id="PF01381">
    <property type="entry name" value="HTH_3"/>
    <property type="match status" value="1"/>
</dbReference>
<dbReference type="CDD" id="cd00093">
    <property type="entry name" value="HTH_XRE"/>
    <property type="match status" value="1"/>
</dbReference>
<evidence type="ECO:0000313" key="4">
    <source>
        <dbReference type="Proteomes" id="UP001369958"/>
    </source>
</evidence>
<dbReference type="SUPFAM" id="SSF51182">
    <property type="entry name" value="RmlC-like cupins"/>
    <property type="match status" value="1"/>
</dbReference>
<dbReference type="InterPro" id="IPR050807">
    <property type="entry name" value="TransReg_Diox_bact_type"/>
</dbReference>
<dbReference type="RefSeq" id="WP_338606987.1">
    <property type="nucleotide sequence ID" value="NZ_CP146275.1"/>
</dbReference>
<proteinExistence type="predicted"/>
<protein>
    <submittedName>
        <fullName evidence="3">XRE family transcriptional regulator</fullName>
    </submittedName>
</protein>
<dbReference type="PROSITE" id="PS50943">
    <property type="entry name" value="HTH_CROC1"/>
    <property type="match status" value="1"/>
</dbReference>
<dbReference type="PANTHER" id="PTHR46797:SF25">
    <property type="entry name" value="TRANSCRIPTIONAL REGULATOR"/>
    <property type="match status" value="1"/>
</dbReference>
<evidence type="ECO:0000259" key="2">
    <source>
        <dbReference type="PROSITE" id="PS50943"/>
    </source>
</evidence>
<gene>
    <name evidence="3" type="ORF">V6617_10815</name>
</gene>
<dbReference type="SUPFAM" id="SSF47413">
    <property type="entry name" value="lambda repressor-like DNA-binding domains"/>
    <property type="match status" value="1"/>
</dbReference>
<dbReference type="InterPro" id="IPR010982">
    <property type="entry name" value="Lambda_DNA-bd_dom_sf"/>
</dbReference>
<dbReference type="Gene3D" id="2.60.120.10">
    <property type="entry name" value="Jelly Rolls"/>
    <property type="match status" value="1"/>
</dbReference>
<dbReference type="SMART" id="SM00530">
    <property type="entry name" value="HTH_XRE"/>
    <property type="match status" value="1"/>
</dbReference>
<dbReference type="InterPro" id="IPR001387">
    <property type="entry name" value="Cro/C1-type_HTH"/>
</dbReference>
<dbReference type="Pfam" id="PF07883">
    <property type="entry name" value="Cupin_2"/>
    <property type="match status" value="1"/>
</dbReference>
<dbReference type="Proteomes" id="UP001369958">
    <property type="component" value="Chromosome"/>
</dbReference>
<keyword evidence="1" id="KW-0238">DNA-binding</keyword>
<dbReference type="InterPro" id="IPR013096">
    <property type="entry name" value="Cupin_2"/>
</dbReference>
<keyword evidence="4" id="KW-1185">Reference proteome</keyword>
<feature type="domain" description="HTH cro/C1-type" evidence="2">
    <location>
        <begin position="20"/>
        <end position="74"/>
    </location>
</feature>
<accession>A0ABZ2HX32</accession>
<reference evidence="3 4" key="1">
    <citation type="submission" date="2024-02" db="EMBL/GenBank/DDBJ databases">
        <title>Complete genome sequence of Pelagibacterium nitratireducens ZH15.</title>
        <authorList>
            <person name="Zhao L.H."/>
        </authorList>
    </citation>
    <scope>NUCLEOTIDE SEQUENCE [LARGE SCALE GENOMIC DNA]</scope>
    <source>
        <strain evidence="3 4">ZH15</strain>
    </source>
</reference>
<dbReference type="Gene3D" id="1.10.260.40">
    <property type="entry name" value="lambda repressor-like DNA-binding domains"/>
    <property type="match status" value="1"/>
</dbReference>
<dbReference type="EMBL" id="CP146275">
    <property type="protein sequence ID" value="WWT31520.1"/>
    <property type="molecule type" value="Genomic_DNA"/>
</dbReference>
<dbReference type="CDD" id="cd02209">
    <property type="entry name" value="cupin_XRE_C"/>
    <property type="match status" value="1"/>
</dbReference>
<organism evidence="3 4">
    <name type="scientific">Pelagibacterium nitratireducens</name>
    <dbReference type="NCBI Taxonomy" id="1046114"/>
    <lineage>
        <taxon>Bacteria</taxon>
        <taxon>Pseudomonadati</taxon>
        <taxon>Pseudomonadota</taxon>
        <taxon>Alphaproteobacteria</taxon>
        <taxon>Hyphomicrobiales</taxon>
        <taxon>Devosiaceae</taxon>
        <taxon>Pelagibacterium</taxon>
    </lineage>
</organism>
<name>A0ABZ2HX32_9HYPH</name>
<dbReference type="InterPro" id="IPR011051">
    <property type="entry name" value="RmlC_Cupin_sf"/>
</dbReference>
<evidence type="ECO:0000313" key="3">
    <source>
        <dbReference type="EMBL" id="WWT31520.1"/>
    </source>
</evidence>